<dbReference type="OrthoDB" id="3624966at2759"/>
<dbReference type="AlphaFoldDB" id="A0A0F4GIQ7"/>
<proteinExistence type="predicted"/>
<dbReference type="EMBL" id="LAFY01000586">
    <property type="protein sequence ID" value="KJX96932.1"/>
    <property type="molecule type" value="Genomic_DNA"/>
</dbReference>
<organism evidence="1 2">
    <name type="scientific">Zymoseptoria brevis</name>
    <dbReference type="NCBI Taxonomy" id="1047168"/>
    <lineage>
        <taxon>Eukaryota</taxon>
        <taxon>Fungi</taxon>
        <taxon>Dikarya</taxon>
        <taxon>Ascomycota</taxon>
        <taxon>Pezizomycotina</taxon>
        <taxon>Dothideomycetes</taxon>
        <taxon>Dothideomycetidae</taxon>
        <taxon>Mycosphaerellales</taxon>
        <taxon>Mycosphaerellaceae</taxon>
        <taxon>Zymoseptoria</taxon>
    </lineage>
</organism>
<comment type="caution">
    <text evidence="1">The sequence shown here is derived from an EMBL/GenBank/DDBJ whole genome shotgun (WGS) entry which is preliminary data.</text>
</comment>
<name>A0A0F4GIQ7_9PEZI</name>
<gene>
    <name evidence="1" type="ORF">TI39_contig594g00021</name>
</gene>
<dbReference type="Proteomes" id="UP000033647">
    <property type="component" value="Unassembled WGS sequence"/>
</dbReference>
<evidence type="ECO:0000313" key="1">
    <source>
        <dbReference type="EMBL" id="KJX96932.1"/>
    </source>
</evidence>
<sequence length="343" mass="39076">MSACDMESVLAQITSSSTHPAITNIIRTAADADILPVLKFECWVGLSPRNFLRIRPALRLASQIMRSPRGLQFFYARARGNTEVVFDDRDINQLRFDRDDRTPNAHLPPEHAAIAHAYLNDLVMAVTLAFEPRPDETEGDCEALPHDRIHWSQPGIRSRVVMNEKHLHRLDLMQTLGPAVLKQWVIMATTLCHELSHAFNMAFEGQEDHEMFFEDDTFCELGHAFEKFVIGGQVLVERGPAGEAMLVMHEWSSSHMSKVYAAGGTYVPTVSRAVEPNPLDMTVVQDSWTERLFNDERFWDETLVRDGGQSLRIPVNVFARREREEYITKVASEWVRATGWTRS</sequence>
<dbReference type="STRING" id="1047168.A0A0F4GIQ7"/>
<accession>A0A0F4GIQ7</accession>
<protein>
    <submittedName>
        <fullName evidence="1">Uncharacterized protein</fullName>
    </submittedName>
</protein>
<evidence type="ECO:0000313" key="2">
    <source>
        <dbReference type="Proteomes" id="UP000033647"/>
    </source>
</evidence>
<reference evidence="1 2" key="1">
    <citation type="submission" date="2015-03" db="EMBL/GenBank/DDBJ databases">
        <title>RNA-seq based gene annotation and comparative genomics of four Zymoseptoria species reveal species-specific pathogenicity related genes and transposable element activity.</title>
        <authorList>
            <person name="Grandaubert J."/>
            <person name="Bhattacharyya A."/>
            <person name="Stukenbrock E.H."/>
        </authorList>
    </citation>
    <scope>NUCLEOTIDE SEQUENCE [LARGE SCALE GENOMIC DNA]</scope>
    <source>
        <strain evidence="1 2">Zb18110</strain>
    </source>
</reference>
<keyword evidence="2" id="KW-1185">Reference proteome</keyword>